<dbReference type="AlphaFoldDB" id="A0A4R1HNK9"/>
<dbReference type="Pfam" id="PF00440">
    <property type="entry name" value="TetR_N"/>
    <property type="match status" value="1"/>
</dbReference>
<gene>
    <name evidence="6" type="ORF">EV378_5250</name>
</gene>
<dbReference type="GO" id="GO:0000976">
    <property type="term" value="F:transcription cis-regulatory region binding"/>
    <property type="evidence" value="ECO:0007669"/>
    <property type="project" value="TreeGrafter"/>
</dbReference>
<sequence length="212" mass="22999">MTEVKTARRTGRPPLTDRTALLGAAREIGFPGLTVGAVTAKVGVKYSTFYRHFPSLEALLAALVEDVLEEAKFPEPTGPWQDHVRGTCSVIFELFSRHPGLAAAIVRLPELPRRGIEAYQQMTDLMLEAGFSPADAAIGANAALETVVMPWVTATDRGAGLVRRRQQTTDTPVALDERIRDAIGETLDDPPVKWTTSKIDLLIAGLELRLAG</sequence>
<dbReference type="PROSITE" id="PS50977">
    <property type="entry name" value="HTH_TETR_2"/>
    <property type="match status" value="1"/>
</dbReference>
<feature type="DNA-binding region" description="H-T-H motif" evidence="4">
    <location>
        <begin position="34"/>
        <end position="53"/>
    </location>
</feature>
<evidence type="ECO:0000256" key="2">
    <source>
        <dbReference type="ARBA" id="ARBA00023125"/>
    </source>
</evidence>
<evidence type="ECO:0000313" key="7">
    <source>
        <dbReference type="Proteomes" id="UP000295560"/>
    </source>
</evidence>
<dbReference type="InterPro" id="IPR009057">
    <property type="entry name" value="Homeodomain-like_sf"/>
</dbReference>
<dbReference type="Gene3D" id="1.10.357.10">
    <property type="entry name" value="Tetracycline Repressor, domain 2"/>
    <property type="match status" value="1"/>
</dbReference>
<proteinExistence type="predicted"/>
<evidence type="ECO:0000313" key="6">
    <source>
        <dbReference type="EMBL" id="TCK21269.1"/>
    </source>
</evidence>
<feature type="domain" description="HTH tetR-type" evidence="5">
    <location>
        <begin position="11"/>
        <end position="71"/>
    </location>
</feature>
<dbReference type="SUPFAM" id="SSF48498">
    <property type="entry name" value="Tetracyclin repressor-like, C-terminal domain"/>
    <property type="match status" value="1"/>
</dbReference>
<keyword evidence="3" id="KW-0804">Transcription</keyword>
<accession>A0A4R1HNK9</accession>
<dbReference type="InterPro" id="IPR050109">
    <property type="entry name" value="HTH-type_TetR-like_transc_reg"/>
</dbReference>
<dbReference type="EMBL" id="SMFZ01000002">
    <property type="protein sequence ID" value="TCK21269.1"/>
    <property type="molecule type" value="Genomic_DNA"/>
</dbReference>
<dbReference type="PANTHER" id="PTHR30055:SF151">
    <property type="entry name" value="TRANSCRIPTIONAL REGULATORY PROTEIN"/>
    <property type="match status" value="1"/>
</dbReference>
<name>A0A4R1HNK9_PSEEN</name>
<dbReference type="Proteomes" id="UP000295560">
    <property type="component" value="Unassembled WGS sequence"/>
</dbReference>
<comment type="caution">
    <text evidence="6">The sequence shown here is derived from an EMBL/GenBank/DDBJ whole genome shotgun (WGS) entry which is preliminary data.</text>
</comment>
<dbReference type="PANTHER" id="PTHR30055">
    <property type="entry name" value="HTH-TYPE TRANSCRIPTIONAL REGULATOR RUTR"/>
    <property type="match status" value="1"/>
</dbReference>
<dbReference type="InterPro" id="IPR001647">
    <property type="entry name" value="HTH_TetR"/>
</dbReference>
<dbReference type="RefSeq" id="WP_165922489.1">
    <property type="nucleotide sequence ID" value="NZ_SMFZ01000002.1"/>
</dbReference>
<evidence type="ECO:0000256" key="1">
    <source>
        <dbReference type="ARBA" id="ARBA00023015"/>
    </source>
</evidence>
<dbReference type="GO" id="GO:0003700">
    <property type="term" value="F:DNA-binding transcription factor activity"/>
    <property type="evidence" value="ECO:0007669"/>
    <property type="project" value="TreeGrafter"/>
</dbReference>
<protein>
    <submittedName>
        <fullName evidence="6">TetR family transcriptional regulator</fullName>
    </submittedName>
</protein>
<dbReference type="SUPFAM" id="SSF46689">
    <property type="entry name" value="Homeodomain-like"/>
    <property type="match status" value="1"/>
</dbReference>
<dbReference type="InterPro" id="IPR036271">
    <property type="entry name" value="Tet_transcr_reg_TetR-rel_C_sf"/>
</dbReference>
<keyword evidence="1" id="KW-0805">Transcription regulation</keyword>
<keyword evidence="7" id="KW-1185">Reference proteome</keyword>
<evidence type="ECO:0000256" key="3">
    <source>
        <dbReference type="ARBA" id="ARBA00023163"/>
    </source>
</evidence>
<keyword evidence="2 4" id="KW-0238">DNA-binding</keyword>
<organism evidence="6 7">
    <name type="scientific">Pseudonocardia endophytica</name>
    <dbReference type="NCBI Taxonomy" id="401976"/>
    <lineage>
        <taxon>Bacteria</taxon>
        <taxon>Bacillati</taxon>
        <taxon>Actinomycetota</taxon>
        <taxon>Actinomycetes</taxon>
        <taxon>Pseudonocardiales</taxon>
        <taxon>Pseudonocardiaceae</taxon>
        <taxon>Pseudonocardia</taxon>
    </lineage>
</organism>
<reference evidence="6 7" key="1">
    <citation type="submission" date="2019-03" db="EMBL/GenBank/DDBJ databases">
        <title>Sequencing the genomes of 1000 actinobacteria strains.</title>
        <authorList>
            <person name="Klenk H.-P."/>
        </authorList>
    </citation>
    <scope>NUCLEOTIDE SEQUENCE [LARGE SCALE GENOMIC DNA]</scope>
    <source>
        <strain evidence="6 7">DSM 44969</strain>
    </source>
</reference>
<evidence type="ECO:0000256" key="4">
    <source>
        <dbReference type="PROSITE-ProRule" id="PRU00335"/>
    </source>
</evidence>
<dbReference type="Gene3D" id="1.10.10.60">
    <property type="entry name" value="Homeodomain-like"/>
    <property type="match status" value="1"/>
</dbReference>
<evidence type="ECO:0000259" key="5">
    <source>
        <dbReference type="PROSITE" id="PS50977"/>
    </source>
</evidence>